<dbReference type="RefSeq" id="WP_008376096.1">
    <property type="nucleotide sequence ID" value="NZ_BAOP01000002.1"/>
</dbReference>
<evidence type="ECO:0000256" key="2">
    <source>
        <dbReference type="ARBA" id="ARBA00022475"/>
    </source>
</evidence>
<comment type="caution">
    <text evidence="13">The sequence shown here is derived from an EMBL/GenBank/DDBJ whole genome shotgun (WGS) entry which is preliminary data.</text>
</comment>
<dbReference type="PANTHER" id="PTHR37461:SF1">
    <property type="entry name" value="ANTI-SIGMA-K FACTOR RSKA"/>
    <property type="match status" value="1"/>
</dbReference>
<dbReference type="Pfam" id="PF10099">
    <property type="entry name" value="RskA_C"/>
    <property type="match status" value="1"/>
</dbReference>
<evidence type="ECO:0000259" key="12">
    <source>
        <dbReference type="Pfam" id="PF22618"/>
    </source>
</evidence>
<dbReference type="InterPro" id="IPR051474">
    <property type="entry name" value="Anti-sigma-K/W_factor"/>
</dbReference>
<evidence type="ECO:0000256" key="5">
    <source>
        <dbReference type="ARBA" id="ARBA00023015"/>
    </source>
</evidence>
<comment type="subcellular location">
    <subcellularLocation>
        <location evidence="1">Cell membrane</location>
        <topology evidence="1">Single-pass membrane protein</topology>
    </subcellularLocation>
</comment>
<dbReference type="EMBL" id="BAOP01000002">
    <property type="protein sequence ID" value="GAC78237.1"/>
    <property type="molecule type" value="Genomic_DNA"/>
</dbReference>
<keyword evidence="3 10" id="KW-0812">Transmembrane</keyword>
<dbReference type="AlphaFoldDB" id="M3USL4"/>
<dbReference type="GO" id="GO:0005886">
    <property type="term" value="C:plasma membrane"/>
    <property type="evidence" value="ECO:0007669"/>
    <property type="project" value="UniProtKB-SubCell"/>
</dbReference>
<keyword evidence="2" id="KW-1003">Cell membrane</keyword>
<evidence type="ECO:0000256" key="9">
    <source>
        <dbReference type="ARBA" id="ARBA00030803"/>
    </source>
</evidence>
<dbReference type="Proteomes" id="UP000035009">
    <property type="component" value="Unassembled WGS sequence"/>
</dbReference>
<dbReference type="InterPro" id="IPR041916">
    <property type="entry name" value="Anti_sigma_zinc_sf"/>
</dbReference>
<dbReference type="InterPro" id="IPR018764">
    <property type="entry name" value="RskA_C"/>
</dbReference>
<accession>M3USL4</accession>
<evidence type="ECO:0000256" key="1">
    <source>
        <dbReference type="ARBA" id="ARBA00004162"/>
    </source>
</evidence>
<evidence type="ECO:0000256" key="10">
    <source>
        <dbReference type="SAM" id="Phobius"/>
    </source>
</evidence>
<dbReference type="PANTHER" id="PTHR37461">
    <property type="entry name" value="ANTI-SIGMA-K FACTOR RSKA"/>
    <property type="match status" value="1"/>
</dbReference>
<evidence type="ECO:0000259" key="11">
    <source>
        <dbReference type="Pfam" id="PF10099"/>
    </source>
</evidence>
<organism evidence="13 14">
    <name type="scientific">Gordonia malaquae NBRC 108250</name>
    <dbReference type="NCBI Taxonomy" id="1223542"/>
    <lineage>
        <taxon>Bacteria</taxon>
        <taxon>Bacillati</taxon>
        <taxon>Actinomycetota</taxon>
        <taxon>Actinomycetes</taxon>
        <taxon>Mycobacteriales</taxon>
        <taxon>Gordoniaceae</taxon>
        <taxon>Gordonia</taxon>
    </lineage>
</organism>
<evidence type="ECO:0000256" key="6">
    <source>
        <dbReference type="ARBA" id="ARBA00023136"/>
    </source>
</evidence>
<keyword evidence="5" id="KW-0805">Transcription regulation</keyword>
<dbReference type="InterPro" id="IPR053877">
    <property type="entry name" value="RskA_N"/>
</dbReference>
<proteinExistence type="predicted"/>
<evidence type="ECO:0000256" key="3">
    <source>
        <dbReference type="ARBA" id="ARBA00022692"/>
    </source>
</evidence>
<dbReference type="Gene3D" id="1.10.10.1320">
    <property type="entry name" value="Anti-sigma factor, zinc-finger domain"/>
    <property type="match status" value="1"/>
</dbReference>
<evidence type="ECO:0000256" key="8">
    <source>
        <dbReference type="ARBA" id="ARBA00029829"/>
    </source>
</evidence>
<name>M3USL4_GORML</name>
<evidence type="ECO:0000313" key="13">
    <source>
        <dbReference type="EMBL" id="GAC78237.1"/>
    </source>
</evidence>
<reference evidence="13 14" key="1">
    <citation type="submission" date="2013-02" db="EMBL/GenBank/DDBJ databases">
        <title>Whole genome shotgun sequence of Gordonia malaquae NBRC 108250.</title>
        <authorList>
            <person name="Yoshida I."/>
            <person name="Hosoyama A."/>
            <person name="Tsuchikane K."/>
            <person name="Ando Y."/>
            <person name="Baba S."/>
            <person name="Ohji S."/>
            <person name="Hamada M."/>
            <person name="Tamura T."/>
            <person name="Yamazoe A."/>
            <person name="Yamazaki S."/>
            <person name="Fujita N."/>
        </authorList>
    </citation>
    <scope>NUCLEOTIDE SEQUENCE [LARGE SCALE GENOMIC DNA]</scope>
    <source>
        <strain evidence="13 14">NBRC 108250</strain>
    </source>
</reference>
<keyword evidence="6 10" id="KW-0472">Membrane</keyword>
<evidence type="ECO:0000313" key="14">
    <source>
        <dbReference type="Proteomes" id="UP000035009"/>
    </source>
</evidence>
<protein>
    <recommendedName>
        <fullName evidence="9">Regulator of SigK</fullName>
    </recommendedName>
    <alternativeName>
        <fullName evidence="8">Sigma-K anti-sigma factor RskA</fullName>
    </alternativeName>
</protein>
<feature type="domain" description="Anti-sigma K factor RskA C-terminal" evidence="11">
    <location>
        <begin position="101"/>
        <end position="222"/>
    </location>
</feature>
<sequence>MTDMSESNEHDDLLDMAVPYALDALDELGMARVEARVAAADASVRDAFRAEVASVRDVLADLSEATAQAPRAGLRDEILDRAARESGRGRRLDSRRPRWIAAAAAAAVVVAIGGGIIGYAASRQEPPSQTTAERVFGADDVRTTTGALASGRASVTYSESAGAGVLGMNDVPPPAAGTVYQLWLVGPNGARLGGVMRPDDVAPSTTATVDDLGDATSIAFTVGDAARPETMISDPVASLPLG</sequence>
<gene>
    <name evidence="13" type="primary">rskA</name>
    <name evidence="13" type="ORF">GM1_002_02150</name>
</gene>
<keyword evidence="14" id="KW-1185">Reference proteome</keyword>
<keyword evidence="7" id="KW-0804">Transcription</keyword>
<dbReference type="eggNOG" id="COG5343">
    <property type="taxonomic scope" value="Bacteria"/>
</dbReference>
<evidence type="ECO:0000256" key="7">
    <source>
        <dbReference type="ARBA" id="ARBA00023163"/>
    </source>
</evidence>
<dbReference type="GO" id="GO:0006417">
    <property type="term" value="P:regulation of translation"/>
    <property type="evidence" value="ECO:0007669"/>
    <property type="project" value="TreeGrafter"/>
</dbReference>
<feature type="transmembrane region" description="Helical" evidence="10">
    <location>
        <begin position="99"/>
        <end position="121"/>
    </location>
</feature>
<dbReference type="GO" id="GO:0016989">
    <property type="term" value="F:sigma factor antagonist activity"/>
    <property type="evidence" value="ECO:0007669"/>
    <property type="project" value="TreeGrafter"/>
</dbReference>
<keyword evidence="4 10" id="KW-1133">Transmembrane helix</keyword>
<dbReference type="STRING" id="410332.SAMN04488550_3620"/>
<evidence type="ECO:0000256" key="4">
    <source>
        <dbReference type="ARBA" id="ARBA00022989"/>
    </source>
</evidence>
<feature type="domain" description="Anti-sigma-K factor RskA N-terminal" evidence="12">
    <location>
        <begin position="13"/>
        <end position="60"/>
    </location>
</feature>
<dbReference type="Pfam" id="PF22618">
    <property type="entry name" value="RskA_N"/>
    <property type="match status" value="1"/>
</dbReference>